<dbReference type="SUPFAM" id="SSF69118">
    <property type="entry name" value="AhpD-like"/>
    <property type="match status" value="1"/>
</dbReference>
<keyword evidence="3" id="KW-0575">Peroxidase</keyword>
<dbReference type="GO" id="GO:0051920">
    <property type="term" value="F:peroxiredoxin activity"/>
    <property type="evidence" value="ECO:0007669"/>
    <property type="project" value="InterPro"/>
</dbReference>
<dbReference type="RefSeq" id="WP_246723252.1">
    <property type="nucleotide sequence ID" value="NZ_JACIHU010000001.1"/>
</dbReference>
<dbReference type="EMBL" id="JACIHU010000001">
    <property type="protein sequence ID" value="MBB4478235.1"/>
    <property type="molecule type" value="Genomic_DNA"/>
</dbReference>
<dbReference type="InterPro" id="IPR003779">
    <property type="entry name" value="CMD-like"/>
</dbReference>
<name>A0A7W6ZDZ9_RHIET</name>
<evidence type="ECO:0000313" key="5">
    <source>
        <dbReference type="Proteomes" id="UP000557344"/>
    </source>
</evidence>
<evidence type="ECO:0000313" key="2">
    <source>
        <dbReference type="EMBL" id="MBB4478235.1"/>
    </source>
</evidence>
<dbReference type="PANTHER" id="PTHR34846:SF11">
    <property type="entry name" value="4-CARBOXYMUCONOLACTONE DECARBOXYLASE FAMILY PROTEIN (AFU_ORTHOLOGUE AFUA_6G11590)"/>
    <property type="match status" value="1"/>
</dbReference>
<comment type="caution">
    <text evidence="3">The sequence shown here is derived from an EMBL/GenBank/DDBJ whole genome shotgun (WGS) entry which is preliminary data.</text>
</comment>
<dbReference type="PANTHER" id="PTHR34846">
    <property type="entry name" value="4-CARBOXYMUCONOLACTONE DECARBOXYLASE FAMILY PROTEIN (AFU_ORTHOLOGUE AFUA_6G11590)"/>
    <property type="match status" value="1"/>
</dbReference>
<evidence type="ECO:0000313" key="4">
    <source>
        <dbReference type="Proteomes" id="UP000523431"/>
    </source>
</evidence>
<evidence type="ECO:0000259" key="1">
    <source>
        <dbReference type="Pfam" id="PF02627"/>
    </source>
</evidence>
<proteinExistence type="predicted"/>
<dbReference type="Pfam" id="PF02627">
    <property type="entry name" value="CMD"/>
    <property type="match status" value="1"/>
</dbReference>
<protein>
    <submittedName>
        <fullName evidence="3">Alkylhydroperoxidase family enzyme</fullName>
    </submittedName>
</protein>
<dbReference type="Proteomes" id="UP000557344">
    <property type="component" value="Unassembled WGS sequence"/>
</dbReference>
<dbReference type="EMBL" id="JACIID010000001">
    <property type="protein sequence ID" value="MBB4534067.1"/>
    <property type="molecule type" value="Genomic_DNA"/>
</dbReference>
<feature type="domain" description="Carboxymuconolactone decarboxylase-like" evidence="1">
    <location>
        <begin position="59"/>
        <end position="138"/>
    </location>
</feature>
<dbReference type="Proteomes" id="UP000523431">
    <property type="component" value="Unassembled WGS sequence"/>
</dbReference>
<accession>A0A7W6ZDZ9</accession>
<dbReference type="AlphaFoldDB" id="A0A7W6ZDZ9"/>
<reference evidence="4 5" key="1">
    <citation type="submission" date="2020-08" db="EMBL/GenBank/DDBJ databases">
        <title>Genomic Encyclopedia of Type Strains, Phase IV (KMG-V): Genome sequencing to study the core and pangenomes of soil and plant-associated prokaryotes.</title>
        <authorList>
            <person name="Whitman W."/>
        </authorList>
    </citation>
    <scope>NUCLEOTIDE SEQUENCE [LARGE SCALE GENOMIC DNA]</scope>
    <source>
        <strain evidence="2 5">SEMIA 471</strain>
        <strain evidence="3 4">SEMIA 489</strain>
    </source>
</reference>
<evidence type="ECO:0000313" key="3">
    <source>
        <dbReference type="EMBL" id="MBB4534067.1"/>
    </source>
</evidence>
<organism evidence="3 4">
    <name type="scientific">Rhizobium etli</name>
    <dbReference type="NCBI Taxonomy" id="29449"/>
    <lineage>
        <taxon>Bacteria</taxon>
        <taxon>Pseudomonadati</taxon>
        <taxon>Pseudomonadota</taxon>
        <taxon>Alphaproteobacteria</taxon>
        <taxon>Hyphomicrobiales</taxon>
        <taxon>Rhizobiaceae</taxon>
        <taxon>Rhizobium/Agrobacterium group</taxon>
        <taxon>Rhizobium</taxon>
    </lineage>
</organism>
<dbReference type="Gene3D" id="1.20.1290.10">
    <property type="entry name" value="AhpD-like"/>
    <property type="match status" value="1"/>
</dbReference>
<gene>
    <name evidence="2" type="ORF">GGE46_000776</name>
    <name evidence="3" type="ORF">GGE57_000776</name>
</gene>
<keyword evidence="3" id="KW-0560">Oxidoreductase</keyword>
<dbReference type="InterPro" id="IPR029032">
    <property type="entry name" value="AhpD-like"/>
</dbReference>
<sequence length="191" mass="21315">MNREICQGKVEGGEMARVKYVSNTELAETQPALNERLLKERKVPTGNIFLALANAPAILGDFLTYANAVRAADLSPKLREMAILTVGYCTNSEYEVKHHHSHGLKAGLTEEQFHAIAHFETSDLFDEQEKAVMAFAKESTLNVDVSDEVWNGVAKFLSEKQLVELSINVAWYNSGVRLMGALRIDLEEGYR</sequence>